<protein>
    <submittedName>
        <fullName evidence="1">Uncharacterized protein</fullName>
    </submittedName>
</protein>
<dbReference type="Proteomes" id="UP001172673">
    <property type="component" value="Unassembled WGS sequence"/>
</dbReference>
<reference evidence="1" key="1">
    <citation type="submission" date="2022-10" db="EMBL/GenBank/DDBJ databases">
        <title>Culturing micro-colonial fungi from biological soil crusts in the Mojave desert and describing Neophaeococcomyces mojavensis, and introducing the new genera and species Taxawa tesnikishii.</title>
        <authorList>
            <person name="Kurbessoian T."/>
            <person name="Stajich J.E."/>
        </authorList>
    </citation>
    <scope>NUCLEOTIDE SEQUENCE</scope>
    <source>
        <strain evidence="1">TK_41</strain>
    </source>
</reference>
<organism evidence="1 2">
    <name type="scientific">Cladophialophora chaetospira</name>
    <dbReference type="NCBI Taxonomy" id="386627"/>
    <lineage>
        <taxon>Eukaryota</taxon>
        <taxon>Fungi</taxon>
        <taxon>Dikarya</taxon>
        <taxon>Ascomycota</taxon>
        <taxon>Pezizomycotina</taxon>
        <taxon>Eurotiomycetes</taxon>
        <taxon>Chaetothyriomycetidae</taxon>
        <taxon>Chaetothyriales</taxon>
        <taxon>Herpotrichiellaceae</taxon>
        <taxon>Cladophialophora</taxon>
    </lineage>
</organism>
<dbReference type="EMBL" id="JAPDRK010000018">
    <property type="protein sequence ID" value="KAJ9604598.1"/>
    <property type="molecule type" value="Genomic_DNA"/>
</dbReference>
<dbReference type="AlphaFoldDB" id="A0AA39CDS7"/>
<gene>
    <name evidence="1" type="ORF">H2200_010712</name>
</gene>
<evidence type="ECO:0000313" key="2">
    <source>
        <dbReference type="Proteomes" id="UP001172673"/>
    </source>
</evidence>
<name>A0AA39CDS7_9EURO</name>
<evidence type="ECO:0000313" key="1">
    <source>
        <dbReference type="EMBL" id="KAJ9604598.1"/>
    </source>
</evidence>
<sequence>MRSSFQNPYSNSYTHDLLSLGHEQYGDNTFLTQSLIHGQGERKVKKGTLAAQHVHTSTSLANQPVIKTLEFRKKVFNSDLSIWHKTKWAENQQYFAACTGWRPNVPDVTLHAVIGDQDGHGPVLGVAHFRCSRHVRFGIGDALNKPGEVTWEEMRNVSRMLAKSNYEWQYTEMLEWNDIKDNIHPQIRRFKWQRTKTPDDGVENKLSLRNYRLTDQDSERVVAVFVARTLGNVRNRGEVRLFEELRPKVEAAVVLTCASILEKLNRD</sequence>
<proteinExistence type="predicted"/>
<comment type="caution">
    <text evidence="1">The sequence shown here is derived from an EMBL/GenBank/DDBJ whole genome shotgun (WGS) entry which is preliminary data.</text>
</comment>
<accession>A0AA39CDS7</accession>
<keyword evidence="2" id="KW-1185">Reference proteome</keyword>